<dbReference type="AlphaFoldDB" id="A0A103E3J3"/>
<evidence type="ECO:0000313" key="3">
    <source>
        <dbReference type="Proteomes" id="UP000062788"/>
    </source>
</evidence>
<name>A0A103E3J3_9BURK</name>
<organism evidence="2 3">
    <name type="scientific">Burkholderia singularis</name>
    <dbReference type="NCBI Taxonomy" id="1503053"/>
    <lineage>
        <taxon>Bacteria</taxon>
        <taxon>Pseudomonadati</taxon>
        <taxon>Pseudomonadota</taxon>
        <taxon>Betaproteobacteria</taxon>
        <taxon>Burkholderiales</taxon>
        <taxon>Burkholderiaceae</taxon>
        <taxon>Burkholderia</taxon>
        <taxon>pseudomallei group</taxon>
    </lineage>
</organism>
<dbReference type="EMBL" id="LOWA01000030">
    <property type="protein sequence ID" value="KVE27406.1"/>
    <property type="molecule type" value="Genomic_DNA"/>
</dbReference>
<comment type="caution">
    <text evidence="2">The sequence shown here is derived from an EMBL/GenBank/DDBJ whole genome shotgun (WGS) entry which is preliminary data.</text>
</comment>
<evidence type="ECO:0000313" key="2">
    <source>
        <dbReference type="EMBL" id="KVE27406.1"/>
    </source>
</evidence>
<protein>
    <submittedName>
        <fullName evidence="2">Uncharacterized protein</fullName>
    </submittedName>
</protein>
<keyword evidence="3" id="KW-1185">Reference proteome</keyword>
<proteinExistence type="predicted"/>
<reference evidence="2 3" key="1">
    <citation type="submission" date="2015-11" db="EMBL/GenBank/DDBJ databases">
        <title>Expanding the genomic diversity of Burkholderia species for the development of highly accurate diagnostics.</title>
        <authorList>
            <person name="Sahl J."/>
            <person name="Keim P."/>
            <person name="Wagner D."/>
        </authorList>
    </citation>
    <scope>NUCLEOTIDE SEQUENCE [LARGE SCALE GENOMIC DNA]</scope>
    <source>
        <strain evidence="2 3">TSV85</strain>
    </source>
</reference>
<accession>A0A103E3J3</accession>
<dbReference type="Proteomes" id="UP000062788">
    <property type="component" value="Unassembled WGS sequence"/>
</dbReference>
<evidence type="ECO:0000256" key="1">
    <source>
        <dbReference type="SAM" id="MobiDB-lite"/>
    </source>
</evidence>
<sequence length="79" mass="8947">MHSFAGSNAGERSYGIDPFEPISPDTVPRNIAIDLKALRMNINTLEENLAVFVDIKPVKLWLKHCKIAPVEPEFEFMSF</sequence>
<gene>
    <name evidence="2" type="ORF">WS67_11565</name>
</gene>
<feature type="region of interest" description="Disordered" evidence="1">
    <location>
        <begin position="1"/>
        <end position="22"/>
    </location>
</feature>